<reference evidence="1 2" key="2">
    <citation type="journal article" date="2017" name="Antonie Van Leeuwenhoek">
        <title>Rhizobium rhizosphaerae sp. nov., a novel species isolated from rice rhizosphere.</title>
        <authorList>
            <person name="Zhao J.J."/>
            <person name="Zhang J."/>
            <person name="Zhang R.J."/>
            <person name="Zhang C.W."/>
            <person name="Yin H.Q."/>
            <person name="Zhang X.X."/>
        </authorList>
    </citation>
    <scope>NUCLEOTIDE SEQUENCE [LARGE SCALE GENOMIC DNA]</scope>
    <source>
        <strain evidence="1 2">ACAM 611</strain>
    </source>
</reference>
<keyword evidence="2" id="KW-1185">Reference proteome</keyword>
<accession>H5TCS2</accession>
<sequence>MQHHLAYALYKLQINNENRKMINELPNNCTEFDKRLDAITLNKFL</sequence>
<organism evidence="1 2">
    <name type="scientific">Glaciecola punicea ACAM 611</name>
    <dbReference type="NCBI Taxonomy" id="1121923"/>
    <lineage>
        <taxon>Bacteria</taxon>
        <taxon>Pseudomonadati</taxon>
        <taxon>Pseudomonadota</taxon>
        <taxon>Gammaproteobacteria</taxon>
        <taxon>Alteromonadales</taxon>
        <taxon>Alteromonadaceae</taxon>
        <taxon>Glaciecola</taxon>
    </lineage>
</organism>
<protein>
    <submittedName>
        <fullName evidence="1">Uncharacterized protein</fullName>
    </submittedName>
</protein>
<name>H5TCS2_9ALTE</name>
<reference evidence="1 2" key="1">
    <citation type="journal article" date="2012" name="J. Bacteriol.">
        <title>Genome sequence of proteorhodopsin-containing sea ice bacterium Glaciecola punicea ACAM 611T.</title>
        <authorList>
            <person name="Qin Q.-L."/>
            <person name="Xie B.-B."/>
            <person name="Shu Y.-L."/>
            <person name="Rong J.-C."/>
            <person name="Zhao D.-L."/>
            <person name="Zhang X.-Y."/>
            <person name="Chen X.-L."/>
            <person name="Zhou B.-C."/>
            <person name="Zhanga Y.-Z."/>
        </authorList>
    </citation>
    <scope>NUCLEOTIDE SEQUENCE [LARGE SCALE GENOMIC DNA]</scope>
    <source>
        <strain evidence="1 2">ACAM 611</strain>
    </source>
</reference>
<evidence type="ECO:0000313" key="2">
    <source>
        <dbReference type="Proteomes" id="UP000053586"/>
    </source>
</evidence>
<dbReference type="AlphaFoldDB" id="H5TCS2"/>
<proteinExistence type="predicted"/>
<comment type="caution">
    <text evidence="1">The sequence shown here is derived from an EMBL/GenBank/DDBJ whole genome shotgun (WGS) entry which is preliminary data.</text>
</comment>
<dbReference type="EMBL" id="BAET01000021">
    <property type="protein sequence ID" value="GAB56099.1"/>
    <property type="molecule type" value="Genomic_DNA"/>
</dbReference>
<evidence type="ECO:0000313" key="1">
    <source>
        <dbReference type="EMBL" id="GAB56099.1"/>
    </source>
</evidence>
<dbReference type="Proteomes" id="UP000053586">
    <property type="component" value="Unassembled WGS sequence"/>
</dbReference>
<gene>
    <name evidence="1" type="ORF">GPUN_1984</name>
</gene>